<name>A0A837CEM1_9BRAD</name>
<proteinExistence type="predicted"/>
<organism evidence="2 3">
    <name type="scientific">Bradyrhizobium diazoefficiens SEMIA 5080</name>
    <dbReference type="NCBI Taxonomy" id="754504"/>
    <lineage>
        <taxon>Bacteria</taxon>
        <taxon>Pseudomonadati</taxon>
        <taxon>Pseudomonadota</taxon>
        <taxon>Alphaproteobacteria</taxon>
        <taxon>Hyphomicrobiales</taxon>
        <taxon>Nitrobacteraceae</taxon>
        <taxon>Bradyrhizobium</taxon>
    </lineage>
</organism>
<feature type="region of interest" description="Disordered" evidence="1">
    <location>
        <begin position="1"/>
        <end position="25"/>
    </location>
</feature>
<dbReference type="Proteomes" id="UP000024900">
    <property type="component" value="Unassembled WGS sequence"/>
</dbReference>
<evidence type="ECO:0000313" key="3">
    <source>
        <dbReference type="Proteomes" id="UP000024900"/>
    </source>
</evidence>
<evidence type="ECO:0000313" key="2">
    <source>
        <dbReference type="EMBL" id="KGJ67391.1"/>
    </source>
</evidence>
<accession>A0A837CEM1</accession>
<feature type="compositionally biased region" description="Basic and acidic residues" evidence="1">
    <location>
        <begin position="1"/>
        <end position="10"/>
    </location>
</feature>
<dbReference type="AlphaFoldDB" id="A0A837CEM1"/>
<dbReference type="EMBL" id="ADOU02000005">
    <property type="protein sequence ID" value="KGJ67391.1"/>
    <property type="molecule type" value="Genomic_DNA"/>
</dbReference>
<protein>
    <submittedName>
        <fullName evidence="2">Uncharacterized protein</fullName>
    </submittedName>
</protein>
<sequence length="85" mass="9633">MGEKAEEPIKPRWASSTRLSRPSGPHWRALVSNARWEKQKHKLNFAARRAPKNIVHAAAVAHRHQWRGAGQRAPDRVQGGLSERV</sequence>
<evidence type="ECO:0000256" key="1">
    <source>
        <dbReference type="SAM" id="MobiDB-lite"/>
    </source>
</evidence>
<gene>
    <name evidence="2" type="ORF">BJA5080_07747</name>
</gene>
<feature type="region of interest" description="Disordered" evidence="1">
    <location>
        <begin position="65"/>
        <end position="85"/>
    </location>
</feature>
<comment type="caution">
    <text evidence="2">The sequence shown here is derived from an EMBL/GenBank/DDBJ whole genome shotgun (WGS) entry which is preliminary data.</text>
</comment>
<reference evidence="2 3" key="1">
    <citation type="journal article" date="2014" name="BMC Genomics">
        <title>Comparative genomics of Bradyrhizobium japonicum CPAC 15 and Bradyrhizobium diazoefficiens CPAC 7: elite model strains for understanding symbiotic performance with soybean.</title>
        <authorList>
            <person name="Siqueira A.F."/>
            <person name="Ormeno-Orrillo E."/>
            <person name="Souza R.C."/>
            <person name="Rodrigues E.P."/>
            <person name="Almeida L.G."/>
            <person name="Barcellos F.G."/>
            <person name="Batista J.S."/>
            <person name="Nakatami A.S."/>
            <person name="Martinez-Romero E."/>
            <person name="Vasconcelos A.T."/>
            <person name="Hungria M."/>
        </authorList>
    </citation>
    <scope>NUCLEOTIDE SEQUENCE [LARGE SCALE GENOMIC DNA]</scope>
    <source>
        <strain evidence="2 3">SEMIA 5080</strain>
    </source>
</reference>